<keyword evidence="3" id="KW-0677">Repeat</keyword>
<evidence type="ECO:0000313" key="10">
    <source>
        <dbReference type="EMBL" id="CAA7032840.1"/>
    </source>
</evidence>
<dbReference type="InterPro" id="IPR042197">
    <property type="entry name" value="Apaf_helical"/>
</dbReference>
<evidence type="ECO:0000256" key="2">
    <source>
        <dbReference type="ARBA" id="ARBA00022614"/>
    </source>
</evidence>
<keyword evidence="5" id="KW-0611">Plant defense</keyword>
<dbReference type="InterPro" id="IPR036390">
    <property type="entry name" value="WH_DNA-bd_sf"/>
</dbReference>
<dbReference type="InterPro" id="IPR058192">
    <property type="entry name" value="WHD_ROQ1-like"/>
</dbReference>
<name>A0A6D2IYW7_9BRAS</name>
<comment type="catalytic activity">
    <reaction evidence="7">
        <text>NAD(+) + H2O = ADP-D-ribose + nicotinamide + H(+)</text>
        <dbReference type="Rhea" id="RHEA:16301"/>
        <dbReference type="ChEBI" id="CHEBI:15377"/>
        <dbReference type="ChEBI" id="CHEBI:15378"/>
        <dbReference type="ChEBI" id="CHEBI:17154"/>
        <dbReference type="ChEBI" id="CHEBI:57540"/>
        <dbReference type="ChEBI" id="CHEBI:57967"/>
        <dbReference type="EC" id="3.2.2.6"/>
    </reaction>
    <physiologicalReaction direction="left-to-right" evidence="7">
        <dbReference type="Rhea" id="RHEA:16302"/>
    </physiologicalReaction>
</comment>
<dbReference type="FunFam" id="1.10.8.430:FF:000002">
    <property type="entry name" value="Disease resistance protein (TIR-NBS-LRR class)"/>
    <property type="match status" value="1"/>
</dbReference>
<dbReference type="OrthoDB" id="1106366at2759"/>
<keyword evidence="11" id="KW-1185">Reference proteome</keyword>
<dbReference type="EMBL" id="CACVBM020001129">
    <property type="protein sequence ID" value="CAA7032840.1"/>
    <property type="molecule type" value="Genomic_DNA"/>
</dbReference>
<feature type="region of interest" description="Disordered" evidence="8">
    <location>
        <begin position="1"/>
        <end position="27"/>
    </location>
</feature>
<sequence>MSSGGNFPPRGHPWRTRCSTGKPRRPSLLSTQRRDLILNGGDIRFPVPPPIKWSSVGAATFYTCSSSSADVASDANYRSSVSSKLDPAVLNGGAIRFPIPPPIKWSSVGAATFYTCSPPADVASEVDGLDANNRSSASSRSDSVDIASVVDSLDANYGSSVSSKLDPAVLASVVDALDANYRSSAVADSQLKYDVFISFRGPDSRDDFVSHLYDDLRREGIETFIDSEKLEAGEEIEPALSDAIEGSRISVVVFTKEYASSKWCMREVAQIMECRRSRGQLVLPVFLGVEPKEVRWETGSYAVAFSRHDKAPQGSLLAEEVKRWRKAMKEAASLSGFDSSAVRPASKLVDKIVARILENLESKSLFEDEGLVGAYPLVKEVERLLENGSDEVQTIGICGMGGSGKTAIAGVVFNRQHQKFDSCCFLANVRQEFEKHDLIGLRNRLLGQILGQPDINISTPDIGSGNTRNRLRRKKVLIVLDDVWSITQLEFLMKQPTYFGPGSRIIITTRDMDIIKNVDDKFSMMGLSDSDSLKLFSSCAFKQSYPPEEYFQLSMRAADYAKGLPLALKVLGSFLCKKSVLEWESALRRCVSSLDEEIFNVLRVSYDRLNDEEKTTFLNLACLFNGGKRSDIAALLDSCGISADIGIRALVDKSMITLSNDRIQMHDLLQKMGREIVKQESPRDPSKRSRLWNFEEVHGMFLADGNSTMN</sequence>
<keyword evidence="4" id="KW-0378">Hydrolase</keyword>
<protein>
    <recommendedName>
        <fullName evidence="1">ADP-ribosyl cyclase/cyclic ADP-ribose hydrolase</fullName>
        <ecNumber evidence="1">3.2.2.6</ecNumber>
    </recommendedName>
</protein>
<dbReference type="InterPro" id="IPR000157">
    <property type="entry name" value="TIR_dom"/>
</dbReference>
<dbReference type="Pfam" id="PF00931">
    <property type="entry name" value="NB-ARC"/>
    <property type="match status" value="1"/>
</dbReference>
<dbReference type="InterPro" id="IPR035897">
    <property type="entry name" value="Toll_tir_struct_dom_sf"/>
</dbReference>
<dbReference type="InterPro" id="IPR044974">
    <property type="entry name" value="Disease_R_plants"/>
</dbReference>
<feature type="domain" description="TIR" evidence="9">
    <location>
        <begin position="191"/>
        <end position="360"/>
    </location>
</feature>
<gene>
    <name evidence="10" type="ORF">MERR_LOCUS20075</name>
</gene>
<dbReference type="GO" id="GO:0043531">
    <property type="term" value="F:ADP binding"/>
    <property type="evidence" value="ECO:0007669"/>
    <property type="project" value="InterPro"/>
</dbReference>
<dbReference type="Proteomes" id="UP000467841">
    <property type="component" value="Unassembled WGS sequence"/>
</dbReference>
<evidence type="ECO:0000259" key="9">
    <source>
        <dbReference type="PROSITE" id="PS50104"/>
    </source>
</evidence>
<proteinExistence type="predicted"/>
<evidence type="ECO:0000256" key="4">
    <source>
        <dbReference type="ARBA" id="ARBA00022801"/>
    </source>
</evidence>
<reference evidence="10" key="1">
    <citation type="submission" date="2020-01" db="EMBL/GenBank/DDBJ databases">
        <authorList>
            <person name="Mishra B."/>
        </authorList>
    </citation>
    <scope>NUCLEOTIDE SEQUENCE [LARGE SCALE GENOMIC DNA]</scope>
</reference>
<keyword evidence="6" id="KW-0520">NAD</keyword>
<dbReference type="PROSITE" id="PS50104">
    <property type="entry name" value="TIR"/>
    <property type="match status" value="1"/>
</dbReference>
<dbReference type="FunFam" id="3.40.50.10140:FF:000007">
    <property type="entry name" value="Disease resistance protein (TIR-NBS-LRR class)"/>
    <property type="match status" value="1"/>
</dbReference>
<dbReference type="SUPFAM" id="SSF46785">
    <property type="entry name" value="Winged helix' DNA-binding domain"/>
    <property type="match status" value="1"/>
</dbReference>
<dbReference type="Pfam" id="PF01582">
    <property type="entry name" value="TIR"/>
    <property type="match status" value="1"/>
</dbReference>
<organism evidence="10 11">
    <name type="scientific">Microthlaspi erraticum</name>
    <dbReference type="NCBI Taxonomy" id="1685480"/>
    <lineage>
        <taxon>Eukaryota</taxon>
        <taxon>Viridiplantae</taxon>
        <taxon>Streptophyta</taxon>
        <taxon>Embryophyta</taxon>
        <taxon>Tracheophyta</taxon>
        <taxon>Spermatophyta</taxon>
        <taxon>Magnoliopsida</taxon>
        <taxon>eudicotyledons</taxon>
        <taxon>Gunneridae</taxon>
        <taxon>Pentapetalae</taxon>
        <taxon>rosids</taxon>
        <taxon>malvids</taxon>
        <taxon>Brassicales</taxon>
        <taxon>Brassicaceae</taxon>
        <taxon>Coluteocarpeae</taxon>
        <taxon>Microthlaspi</taxon>
    </lineage>
</organism>
<evidence type="ECO:0000256" key="6">
    <source>
        <dbReference type="ARBA" id="ARBA00023027"/>
    </source>
</evidence>
<dbReference type="InterPro" id="IPR027417">
    <property type="entry name" value="P-loop_NTPase"/>
</dbReference>
<evidence type="ECO:0000256" key="7">
    <source>
        <dbReference type="ARBA" id="ARBA00047304"/>
    </source>
</evidence>
<dbReference type="Pfam" id="PF23282">
    <property type="entry name" value="WHD_ROQ1"/>
    <property type="match status" value="1"/>
</dbReference>
<dbReference type="SUPFAM" id="SSF52540">
    <property type="entry name" value="P-loop containing nucleoside triphosphate hydrolases"/>
    <property type="match status" value="1"/>
</dbReference>
<dbReference type="Gene3D" id="3.40.50.10140">
    <property type="entry name" value="Toll/interleukin-1 receptor homology (TIR) domain"/>
    <property type="match status" value="1"/>
</dbReference>
<keyword evidence="2" id="KW-0433">Leucine-rich repeat</keyword>
<dbReference type="PANTHER" id="PTHR11017">
    <property type="entry name" value="LEUCINE-RICH REPEAT-CONTAINING PROTEIN"/>
    <property type="match status" value="1"/>
</dbReference>
<dbReference type="EC" id="3.2.2.6" evidence="1"/>
<evidence type="ECO:0000313" key="11">
    <source>
        <dbReference type="Proteomes" id="UP000467841"/>
    </source>
</evidence>
<accession>A0A6D2IYW7</accession>
<evidence type="ECO:0000256" key="5">
    <source>
        <dbReference type="ARBA" id="ARBA00022821"/>
    </source>
</evidence>
<dbReference type="Gene3D" id="1.10.8.430">
    <property type="entry name" value="Helical domain of apoptotic protease-activating factors"/>
    <property type="match status" value="1"/>
</dbReference>
<evidence type="ECO:0000256" key="1">
    <source>
        <dbReference type="ARBA" id="ARBA00011982"/>
    </source>
</evidence>
<evidence type="ECO:0000256" key="3">
    <source>
        <dbReference type="ARBA" id="ARBA00022737"/>
    </source>
</evidence>
<evidence type="ECO:0000256" key="8">
    <source>
        <dbReference type="SAM" id="MobiDB-lite"/>
    </source>
</evidence>
<dbReference type="GO" id="GO:0007165">
    <property type="term" value="P:signal transduction"/>
    <property type="evidence" value="ECO:0007669"/>
    <property type="project" value="InterPro"/>
</dbReference>
<dbReference type="GO" id="GO:0006952">
    <property type="term" value="P:defense response"/>
    <property type="evidence" value="ECO:0007669"/>
    <property type="project" value="UniProtKB-KW"/>
</dbReference>
<dbReference type="Gene3D" id="3.40.50.300">
    <property type="entry name" value="P-loop containing nucleotide triphosphate hydrolases"/>
    <property type="match status" value="1"/>
</dbReference>
<comment type="caution">
    <text evidence="10">The sequence shown here is derived from an EMBL/GenBank/DDBJ whole genome shotgun (WGS) entry which is preliminary data.</text>
</comment>
<dbReference type="PANTHER" id="PTHR11017:SF362">
    <property type="entry name" value="TIR DOMAIN-CONTAINING PROTEIN"/>
    <property type="match status" value="1"/>
</dbReference>
<dbReference type="PRINTS" id="PR00364">
    <property type="entry name" value="DISEASERSIST"/>
</dbReference>
<dbReference type="GO" id="GO:0061809">
    <property type="term" value="F:NAD+ nucleosidase activity, cyclic ADP-ribose generating"/>
    <property type="evidence" value="ECO:0007669"/>
    <property type="project" value="UniProtKB-EC"/>
</dbReference>
<dbReference type="SUPFAM" id="SSF52200">
    <property type="entry name" value="Toll/Interleukin receptor TIR domain"/>
    <property type="match status" value="1"/>
</dbReference>
<dbReference type="SMART" id="SM00255">
    <property type="entry name" value="TIR"/>
    <property type="match status" value="1"/>
</dbReference>
<dbReference type="InterPro" id="IPR002182">
    <property type="entry name" value="NB-ARC"/>
</dbReference>
<dbReference type="AlphaFoldDB" id="A0A6D2IYW7"/>